<feature type="transmembrane region" description="Helical" evidence="1">
    <location>
        <begin position="208"/>
        <end position="227"/>
    </location>
</feature>
<evidence type="ECO:0000256" key="1">
    <source>
        <dbReference type="SAM" id="Phobius"/>
    </source>
</evidence>
<gene>
    <name evidence="3" type="ORF">N177_1887</name>
</gene>
<dbReference type="EMBL" id="AWXZ01000023">
    <property type="protein sequence ID" value="ESR25370.1"/>
    <property type="molecule type" value="Genomic_DNA"/>
</dbReference>
<organism evidence="3 4">
    <name type="scientific">Lutibaculum baratangense AMV1</name>
    <dbReference type="NCBI Taxonomy" id="631454"/>
    <lineage>
        <taxon>Bacteria</taxon>
        <taxon>Pseudomonadati</taxon>
        <taxon>Pseudomonadota</taxon>
        <taxon>Alphaproteobacteria</taxon>
        <taxon>Hyphomicrobiales</taxon>
        <taxon>Tepidamorphaceae</taxon>
        <taxon>Lutibaculum</taxon>
    </lineage>
</organism>
<dbReference type="InterPro" id="IPR002823">
    <property type="entry name" value="DUF112_TM"/>
</dbReference>
<feature type="transmembrane region" description="Helical" evidence="1">
    <location>
        <begin position="502"/>
        <end position="523"/>
    </location>
</feature>
<dbReference type="AlphaFoldDB" id="V4RQC8"/>
<evidence type="ECO:0000313" key="4">
    <source>
        <dbReference type="Proteomes" id="UP000017819"/>
    </source>
</evidence>
<feature type="transmembrane region" description="Helical" evidence="1">
    <location>
        <begin position="429"/>
        <end position="445"/>
    </location>
</feature>
<name>V4RQC8_9HYPH</name>
<feature type="transmembrane region" description="Helical" evidence="1">
    <location>
        <begin position="145"/>
        <end position="174"/>
    </location>
</feature>
<feature type="transmembrane region" description="Helical" evidence="1">
    <location>
        <begin position="355"/>
        <end position="376"/>
    </location>
</feature>
<keyword evidence="4" id="KW-1185">Reference proteome</keyword>
<feature type="domain" description="DUF112" evidence="2">
    <location>
        <begin position="58"/>
        <end position="476"/>
    </location>
</feature>
<dbReference type="STRING" id="631454.N177_1887"/>
<proteinExistence type="predicted"/>
<reference evidence="3 4" key="1">
    <citation type="journal article" date="2014" name="Genome Announc.">
        <title>Draft Genome Sequence of Lutibaculum baratangense Strain AMV1T, Isolated from a Mud Volcano in Andamans, India.</title>
        <authorList>
            <person name="Singh A."/>
            <person name="Sreenivas A."/>
            <person name="Sathyanarayana Reddy G."/>
            <person name="Pinnaka A.K."/>
            <person name="Shivaji S."/>
        </authorList>
    </citation>
    <scope>NUCLEOTIDE SEQUENCE [LARGE SCALE GENOMIC DNA]</scope>
    <source>
        <strain evidence="3 4">AMV1</strain>
    </source>
</reference>
<protein>
    <submittedName>
        <fullName evidence="3">Tricarboxylate transport membrane protein TctA</fullName>
    </submittedName>
</protein>
<dbReference type="PANTHER" id="PTHR35342:SF5">
    <property type="entry name" value="TRICARBOXYLIC TRANSPORT PROTEIN"/>
    <property type="match status" value="1"/>
</dbReference>
<feature type="transmembrane region" description="Helical" evidence="1">
    <location>
        <begin position="113"/>
        <end position="133"/>
    </location>
</feature>
<dbReference type="eggNOG" id="COG3333">
    <property type="taxonomic scope" value="Bacteria"/>
</dbReference>
<feature type="transmembrane region" description="Helical" evidence="1">
    <location>
        <begin position="85"/>
        <end position="107"/>
    </location>
</feature>
<dbReference type="Pfam" id="PF01970">
    <property type="entry name" value="TctA"/>
    <property type="match status" value="1"/>
</dbReference>
<dbReference type="Proteomes" id="UP000017819">
    <property type="component" value="Unassembled WGS sequence"/>
</dbReference>
<accession>V4RQC8</accession>
<evidence type="ECO:0000313" key="3">
    <source>
        <dbReference type="EMBL" id="ESR25370.1"/>
    </source>
</evidence>
<sequence length="534" mass="55933">MGLDNPHFLGHHDISHPDLREILLGHASMIGFSQMPNFIAEFASFLNQLTVALQPGLLLASVVGAALGIFWGAMPALSTTMAMALLIGFSSVMDLNTAIMFLLAVYLGSTLGGSISAVFINIPGTPAAVCTGIEGFPLARKGQGGLALGTALTASLIGNVAGLVFLVFLFPLILALALKIGSWELFLLAVIGILLSGSLTASGQPIKGWISGGLGILISMVGLDPVNAYPRYTFGLNELYGGAGFVPIMIGLFGFAEVLRVLPSRSPYTIPQSSGRLFPPFRILKRISKTGLRSGIIGATIGAIPPLGPDVAAFVCYGVAKRQAKGQVAQEYGHGSLDGIAAAETGNSASIGGTLLPMLAIGIPGGVVAAMYLGALNLHNVVVGPMIDFSYPGLVHFHYAALLVGAISTYVVALIIAKPTIKLLTMPRQVLMPLLVPLCVIGAYASDMTMFGVYVMLVFGVIGYFLNLIGVPPGPMAMGIILGPLADSSFRRAMAIFEGEQVWIVLTRPVGVVLLLVVLWVLYDGFFRSLRRPA</sequence>
<evidence type="ECO:0000259" key="2">
    <source>
        <dbReference type="Pfam" id="PF01970"/>
    </source>
</evidence>
<keyword evidence="1" id="KW-1133">Transmembrane helix</keyword>
<comment type="caution">
    <text evidence="3">The sequence shown here is derived from an EMBL/GenBank/DDBJ whole genome shotgun (WGS) entry which is preliminary data.</text>
</comment>
<dbReference type="PANTHER" id="PTHR35342">
    <property type="entry name" value="TRICARBOXYLIC TRANSPORT PROTEIN"/>
    <property type="match status" value="1"/>
</dbReference>
<keyword evidence="1" id="KW-0812">Transmembrane</keyword>
<feature type="transmembrane region" description="Helical" evidence="1">
    <location>
        <begin position="239"/>
        <end position="259"/>
    </location>
</feature>
<feature type="transmembrane region" description="Helical" evidence="1">
    <location>
        <begin position="180"/>
        <end position="201"/>
    </location>
</feature>
<keyword evidence="1" id="KW-0472">Membrane</keyword>
<feature type="transmembrane region" description="Helical" evidence="1">
    <location>
        <begin position="52"/>
        <end position="73"/>
    </location>
</feature>
<feature type="transmembrane region" description="Helical" evidence="1">
    <location>
        <begin position="396"/>
        <end position="417"/>
    </location>
</feature>